<dbReference type="InterPro" id="IPR051473">
    <property type="entry name" value="P2Ox-like"/>
</dbReference>
<dbReference type="EMBL" id="JAUSSU010000008">
    <property type="protein sequence ID" value="MDQ0114528.1"/>
    <property type="molecule type" value="Genomic_DNA"/>
</dbReference>
<evidence type="ECO:0000256" key="3">
    <source>
        <dbReference type="ARBA" id="ARBA00022630"/>
    </source>
</evidence>
<keyword evidence="9" id="KW-1185">Reference proteome</keyword>
<sequence>MRICIASDGHTLRAIADLYQMPLEGLTALNPHITEPDRNIGGNAVNLPPLHRDNRERLYIPPDCEPAPATGYLDQWIPLTPLEDMERTDYDVLIVGTGAGGSAVLWRLCEQLRAKGKRIGIVDAGGLLLPTHAQNLPTINVKRYVQLFTNPKISIPIGRRIPDFPAATLLHALGGRTLFWSGVSPRMHPSVISQWPVSLQEMNAYYNIAEEIMKVSRAYTEGSALTQQLVNRLREEGYTEASGFPLAADTSPTRYGRVQSNVFFSAMNFFGYSLNLRPFDLAVNAYATKVLSQGGRVAGVEVKCPNQRSYILRAKNVVLSAGALETPQILLHSGIQGGAVGHYLTNHSFLMAHGLMNRENFPEQMGTLGVLIPQVEGQPYQIQLYGPGEYFWYSYEDQPLRKDVGVRFEGFGIVESRYENRVYLDPNHLNVNGVSEIQIDFSFSERDREIIEMTARAIERVSEIIQAPLLTENGSSDLCLMPPGQDNHVSGTCRMSENPALGATNRYGEVFGMSGLFVADNSVLPPIGAANPTLTTVALAIRTADYLTSRL</sequence>
<feature type="domain" description="Glucose-methanol-choline oxidoreductase C-terminal" evidence="7">
    <location>
        <begin position="419"/>
        <end position="540"/>
    </location>
</feature>
<dbReference type="InterPro" id="IPR007867">
    <property type="entry name" value="GMC_OxRtase_C"/>
</dbReference>
<evidence type="ECO:0000256" key="2">
    <source>
        <dbReference type="ARBA" id="ARBA00010790"/>
    </source>
</evidence>
<dbReference type="Pfam" id="PF05199">
    <property type="entry name" value="GMC_oxred_C"/>
    <property type="match status" value="1"/>
</dbReference>
<dbReference type="SUPFAM" id="SSF54373">
    <property type="entry name" value="FAD-linked reductases, C-terminal domain"/>
    <property type="match status" value="1"/>
</dbReference>
<dbReference type="Proteomes" id="UP001229346">
    <property type="component" value="Unassembled WGS sequence"/>
</dbReference>
<protein>
    <submittedName>
        <fullName evidence="8">Choline dehydrogenase-like flavoprotein</fullName>
    </submittedName>
</protein>
<comment type="cofactor">
    <cofactor evidence="1">
        <name>FAD</name>
        <dbReference type="ChEBI" id="CHEBI:57692"/>
    </cofactor>
</comment>
<name>A0ABT9U4N3_PAEHA</name>
<gene>
    <name evidence="8" type="ORF">J2T15_003984</name>
</gene>
<evidence type="ECO:0000259" key="7">
    <source>
        <dbReference type="Pfam" id="PF05199"/>
    </source>
</evidence>
<dbReference type="SUPFAM" id="SSF51905">
    <property type="entry name" value="FAD/NAD(P)-binding domain"/>
    <property type="match status" value="1"/>
</dbReference>
<evidence type="ECO:0000256" key="5">
    <source>
        <dbReference type="ARBA" id="ARBA00023002"/>
    </source>
</evidence>
<comment type="caution">
    <text evidence="8">The sequence shown here is derived from an EMBL/GenBank/DDBJ whole genome shotgun (WGS) entry which is preliminary data.</text>
</comment>
<dbReference type="PANTHER" id="PTHR42784">
    <property type="entry name" value="PYRANOSE 2-OXIDASE"/>
    <property type="match status" value="1"/>
</dbReference>
<dbReference type="InterPro" id="IPR000172">
    <property type="entry name" value="GMC_OxRdtase_N"/>
</dbReference>
<evidence type="ECO:0000313" key="8">
    <source>
        <dbReference type="EMBL" id="MDQ0114528.1"/>
    </source>
</evidence>
<reference evidence="8 9" key="1">
    <citation type="submission" date="2023-07" db="EMBL/GenBank/DDBJ databases">
        <title>Sorghum-associated microbial communities from plants grown in Nebraska, USA.</title>
        <authorList>
            <person name="Schachtman D."/>
        </authorList>
    </citation>
    <scope>NUCLEOTIDE SEQUENCE [LARGE SCALE GENOMIC DNA]</scope>
    <source>
        <strain evidence="8 9">CC482</strain>
    </source>
</reference>
<accession>A0ABT9U4N3</accession>
<dbReference type="RefSeq" id="WP_307205915.1">
    <property type="nucleotide sequence ID" value="NZ_JAUSSU010000008.1"/>
</dbReference>
<organism evidence="8 9">
    <name type="scientific">Paenibacillus harenae</name>
    <dbReference type="NCBI Taxonomy" id="306543"/>
    <lineage>
        <taxon>Bacteria</taxon>
        <taxon>Bacillati</taxon>
        <taxon>Bacillota</taxon>
        <taxon>Bacilli</taxon>
        <taxon>Bacillales</taxon>
        <taxon>Paenibacillaceae</taxon>
        <taxon>Paenibacillus</taxon>
    </lineage>
</organism>
<keyword evidence="4" id="KW-0274">FAD</keyword>
<evidence type="ECO:0000313" key="9">
    <source>
        <dbReference type="Proteomes" id="UP001229346"/>
    </source>
</evidence>
<dbReference type="InterPro" id="IPR036188">
    <property type="entry name" value="FAD/NAD-bd_sf"/>
</dbReference>
<evidence type="ECO:0000256" key="1">
    <source>
        <dbReference type="ARBA" id="ARBA00001974"/>
    </source>
</evidence>
<dbReference type="Pfam" id="PF00732">
    <property type="entry name" value="GMC_oxred_N"/>
    <property type="match status" value="1"/>
</dbReference>
<feature type="domain" description="Glucose-methanol-choline oxidoreductase N-terminal" evidence="6">
    <location>
        <begin position="171"/>
        <end position="347"/>
    </location>
</feature>
<proteinExistence type="inferred from homology"/>
<comment type="similarity">
    <text evidence="2">Belongs to the GMC oxidoreductase family.</text>
</comment>
<keyword evidence="5" id="KW-0560">Oxidoreductase</keyword>
<evidence type="ECO:0000259" key="6">
    <source>
        <dbReference type="Pfam" id="PF00732"/>
    </source>
</evidence>
<keyword evidence="3" id="KW-0285">Flavoprotein</keyword>
<evidence type="ECO:0000256" key="4">
    <source>
        <dbReference type="ARBA" id="ARBA00022827"/>
    </source>
</evidence>
<dbReference type="Gene3D" id="3.50.50.60">
    <property type="entry name" value="FAD/NAD(P)-binding domain"/>
    <property type="match status" value="2"/>
</dbReference>
<dbReference type="PANTHER" id="PTHR42784:SF1">
    <property type="entry name" value="PYRANOSE 2-OXIDASE"/>
    <property type="match status" value="1"/>
</dbReference>